<protein>
    <submittedName>
        <fullName evidence="8">Fumarate hydratase subunit alpha</fullName>
    </submittedName>
</protein>
<evidence type="ECO:0000256" key="2">
    <source>
        <dbReference type="ARBA" id="ARBA00022485"/>
    </source>
</evidence>
<evidence type="ECO:0000259" key="7">
    <source>
        <dbReference type="Pfam" id="PF05681"/>
    </source>
</evidence>
<organism evidence="8 9">
    <name type="scientific">Desulfallas thermosapovorans DSM 6562</name>
    <dbReference type="NCBI Taxonomy" id="1121431"/>
    <lineage>
        <taxon>Bacteria</taxon>
        <taxon>Bacillati</taxon>
        <taxon>Bacillota</taxon>
        <taxon>Clostridia</taxon>
        <taxon>Eubacteriales</taxon>
        <taxon>Desulfallaceae</taxon>
        <taxon>Desulfallas</taxon>
    </lineage>
</organism>
<dbReference type="GO" id="GO:0051539">
    <property type="term" value="F:4 iron, 4 sulfur cluster binding"/>
    <property type="evidence" value="ECO:0007669"/>
    <property type="project" value="UniProtKB-KW"/>
</dbReference>
<dbReference type="GO" id="GO:0016829">
    <property type="term" value="F:lyase activity"/>
    <property type="evidence" value="ECO:0007669"/>
    <property type="project" value="UniProtKB-KW"/>
</dbReference>
<dbReference type="AlphaFoldDB" id="A0A5S4ZY61"/>
<evidence type="ECO:0000256" key="5">
    <source>
        <dbReference type="ARBA" id="ARBA00023014"/>
    </source>
</evidence>
<evidence type="ECO:0000256" key="4">
    <source>
        <dbReference type="ARBA" id="ARBA00023004"/>
    </source>
</evidence>
<dbReference type="Proteomes" id="UP000323166">
    <property type="component" value="Unassembled WGS sequence"/>
</dbReference>
<keyword evidence="2" id="KW-0004">4Fe-4S</keyword>
<evidence type="ECO:0000313" key="8">
    <source>
        <dbReference type="EMBL" id="TYO97795.1"/>
    </source>
</evidence>
<dbReference type="PANTHER" id="PTHR30389">
    <property type="entry name" value="FUMARATE HYDRATASE-RELATED"/>
    <property type="match status" value="1"/>
</dbReference>
<name>A0A5S4ZY61_9FIRM</name>
<gene>
    <name evidence="8" type="ORF">LX24_00078</name>
</gene>
<dbReference type="EMBL" id="VNHM01000001">
    <property type="protein sequence ID" value="TYO97795.1"/>
    <property type="molecule type" value="Genomic_DNA"/>
</dbReference>
<sequence length="263" mass="27920">MEANYFLGRDMIEALQQAYEQEISLTGKEIIQQIIDNAGIAKSEEVPMCQDTGFAVVFVELGQDVHIEGGSLEDAINEGVRRGYTDGFLRKSIVGHPLDRVNTGDNTPAVIHLKLVSGDKLKITVAPKGGGSENMSAIKMLKPAEGVEGVKKFVIDTVMAAGPNPCPPIIVGVGIGGTFEKAALLAKESLLRPVGKPNARPEIAELEKELLVSINNLGIGPQGLGGRITALAVHVDVYPAHIASLPVAVNINCHASRHKEVIL</sequence>
<comment type="similarity">
    <text evidence="1">Belongs to the class-I fumarase family.</text>
</comment>
<evidence type="ECO:0000256" key="3">
    <source>
        <dbReference type="ARBA" id="ARBA00022723"/>
    </source>
</evidence>
<feature type="domain" description="Fe-S hydro-lyase tartrate dehydratase alpha-type catalytic" evidence="7">
    <location>
        <begin position="2"/>
        <end position="261"/>
    </location>
</feature>
<evidence type="ECO:0000256" key="1">
    <source>
        <dbReference type="ARBA" id="ARBA00008876"/>
    </source>
</evidence>
<keyword evidence="9" id="KW-1185">Reference proteome</keyword>
<keyword evidence="5" id="KW-0411">Iron-sulfur</keyword>
<dbReference type="InterPro" id="IPR004646">
    <property type="entry name" value="Fe-S_hydro-lyase_TtdA-typ_cat"/>
</dbReference>
<keyword evidence="6" id="KW-0456">Lyase</keyword>
<dbReference type="PANTHER" id="PTHR30389:SF17">
    <property type="entry name" value="L(+)-TARTRATE DEHYDRATASE SUBUNIT ALPHA-RELATED"/>
    <property type="match status" value="1"/>
</dbReference>
<keyword evidence="3" id="KW-0479">Metal-binding</keyword>
<dbReference type="NCBIfam" id="TIGR00722">
    <property type="entry name" value="ttdA_fumA_fumB"/>
    <property type="match status" value="1"/>
</dbReference>
<proteinExistence type="inferred from homology"/>
<evidence type="ECO:0000256" key="6">
    <source>
        <dbReference type="ARBA" id="ARBA00023239"/>
    </source>
</evidence>
<comment type="caution">
    <text evidence="8">The sequence shown here is derived from an EMBL/GenBank/DDBJ whole genome shotgun (WGS) entry which is preliminary data.</text>
</comment>
<reference evidence="8 9" key="1">
    <citation type="submission" date="2019-07" db="EMBL/GenBank/DDBJ databases">
        <title>Genomic Encyclopedia of Type Strains, Phase I: the one thousand microbial genomes (KMG-I) project.</title>
        <authorList>
            <person name="Kyrpides N."/>
        </authorList>
    </citation>
    <scope>NUCLEOTIDE SEQUENCE [LARGE SCALE GENOMIC DNA]</scope>
    <source>
        <strain evidence="8 9">DSM 6562</strain>
    </source>
</reference>
<accession>A0A5S4ZY61</accession>
<keyword evidence="4" id="KW-0408">Iron</keyword>
<dbReference type="InterPro" id="IPR051208">
    <property type="entry name" value="Class-I_Fumarase/Tartrate_DH"/>
</dbReference>
<dbReference type="NCBIfam" id="NF004885">
    <property type="entry name" value="PRK06246.1"/>
    <property type="match status" value="1"/>
</dbReference>
<evidence type="ECO:0000313" key="9">
    <source>
        <dbReference type="Proteomes" id="UP000323166"/>
    </source>
</evidence>
<dbReference type="GO" id="GO:0046872">
    <property type="term" value="F:metal ion binding"/>
    <property type="evidence" value="ECO:0007669"/>
    <property type="project" value="UniProtKB-KW"/>
</dbReference>
<dbReference type="Pfam" id="PF05681">
    <property type="entry name" value="Fumerase"/>
    <property type="match status" value="1"/>
</dbReference>